<accession>A0ABQ5IGA3</accession>
<feature type="non-terminal residue" evidence="1">
    <location>
        <position position="1"/>
    </location>
</feature>
<evidence type="ECO:0000313" key="1">
    <source>
        <dbReference type="EMBL" id="GJT98363.1"/>
    </source>
</evidence>
<evidence type="ECO:0008006" key="3">
    <source>
        <dbReference type="Google" id="ProtNLM"/>
    </source>
</evidence>
<reference evidence="1" key="2">
    <citation type="submission" date="2022-01" db="EMBL/GenBank/DDBJ databases">
        <authorList>
            <person name="Yamashiro T."/>
            <person name="Shiraishi A."/>
            <person name="Satake H."/>
            <person name="Nakayama K."/>
        </authorList>
    </citation>
    <scope>NUCLEOTIDE SEQUENCE</scope>
</reference>
<gene>
    <name evidence="1" type="ORF">Tco_1093881</name>
</gene>
<reference evidence="1" key="1">
    <citation type="journal article" date="2022" name="Int. J. Mol. Sci.">
        <title>Draft Genome of Tanacetum Coccineum: Genomic Comparison of Closely Related Tanacetum-Family Plants.</title>
        <authorList>
            <person name="Yamashiro T."/>
            <person name="Shiraishi A."/>
            <person name="Nakayama K."/>
            <person name="Satake H."/>
        </authorList>
    </citation>
    <scope>NUCLEOTIDE SEQUENCE</scope>
</reference>
<evidence type="ECO:0000313" key="2">
    <source>
        <dbReference type="Proteomes" id="UP001151760"/>
    </source>
</evidence>
<proteinExistence type="predicted"/>
<comment type="caution">
    <text evidence="1">The sequence shown here is derived from an EMBL/GenBank/DDBJ whole genome shotgun (WGS) entry which is preliminary data.</text>
</comment>
<protein>
    <recommendedName>
        <fullName evidence="3">Reverse transcriptase domain-containing protein</fullName>
    </recommendedName>
</protein>
<name>A0ABQ5IGA3_9ASTR</name>
<organism evidence="1 2">
    <name type="scientific">Tanacetum coccineum</name>
    <dbReference type="NCBI Taxonomy" id="301880"/>
    <lineage>
        <taxon>Eukaryota</taxon>
        <taxon>Viridiplantae</taxon>
        <taxon>Streptophyta</taxon>
        <taxon>Embryophyta</taxon>
        <taxon>Tracheophyta</taxon>
        <taxon>Spermatophyta</taxon>
        <taxon>Magnoliopsida</taxon>
        <taxon>eudicotyledons</taxon>
        <taxon>Gunneridae</taxon>
        <taxon>Pentapetalae</taxon>
        <taxon>asterids</taxon>
        <taxon>campanulids</taxon>
        <taxon>Asterales</taxon>
        <taxon>Asteraceae</taxon>
        <taxon>Asteroideae</taxon>
        <taxon>Anthemideae</taxon>
        <taxon>Anthemidinae</taxon>
        <taxon>Tanacetum</taxon>
    </lineage>
</organism>
<dbReference type="Proteomes" id="UP001151760">
    <property type="component" value="Unassembled WGS sequence"/>
</dbReference>
<keyword evidence="2" id="KW-1185">Reference proteome</keyword>
<sequence>DKLEMGGDVFVLVGKEVAKDSKIPEAMIPLLEEFSDVFPDEFPDGLPPLRDIQHHIDLEPGSQLPNDM</sequence>
<dbReference type="EMBL" id="BQNB010020668">
    <property type="protein sequence ID" value="GJT98363.1"/>
    <property type="molecule type" value="Genomic_DNA"/>
</dbReference>